<dbReference type="InterPro" id="IPR036942">
    <property type="entry name" value="Beta-barrel_TonB_sf"/>
</dbReference>
<comment type="subcellular location">
    <subcellularLocation>
        <location evidence="1 8">Cell outer membrane</location>
        <topology evidence="1 8">Multi-pass membrane protein</topology>
    </subcellularLocation>
</comment>
<organism evidence="13 14">
    <name type="scientific">Sediminitomix flava</name>
    <dbReference type="NCBI Taxonomy" id="379075"/>
    <lineage>
        <taxon>Bacteria</taxon>
        <taxon>Pseudomonadati</taxon>
        <taxon>Bacteroidota</taxon>
        <taxon>Cytophagia</taxon>
        <taxon>Cytophagales</taxon>
        <taxon>Flammeovirgaceae</taxon>
        <taxon>Sediminitomix</taxon>
    </lineage>
</organism>
<dbReference type="Gene3D" id="2.40.170.20">
    <property type="entry name" value="TonB-dependent receptor, beta-barrel domain"/>
    <property type="match status" value="1"/>
</dbReference>
<dbReference type="RefSeq" id="WP_109621366.1">
    <property type="nucleotide sequence ID" value="NZ_QGDO01000006.1"/>
</dbReference>
<evidence type="ECO:0000256" key="3">
    <source>
        <dbReference type="ARBA" id="ARBA00022452"/>
    </source>
</evidence>
<dbReference type="OrthoDB" id="9758472at2"/>
<evidence type="ECO:0000259" key="12">
    <source>
        <dbReference type="Pfam" id="PF07715"/>
    </source>
</evidence>
<feature type="signal peptide" evidence="10">
    <location>
        <begin position="1"/>
        <end position="26"/>
    </location>
</feature>
<dbReference type="InterPro" id="IPR039426">
    <property type="entry name" value="TonB-dep_rcpt-like"/>
</dbReference>
<comment type="similarity">
    <text evidence="8 9">Belongs to the TonB-dependent receptor family.</text>
</comment>
<proteinExistence type="inferred from homology"/>
<name>A0A315Z873_SEDFL</name>
<evidence type="ECO:0000256" key="1">
    <source>
        <dbReference type="ARBA" id="ARBA00004571"/>
    </source>
</evidence>
<dbReference type="Pfam" id="PF00593">
    <property type="entry name" value="TonB_dep_Rec_b-barrel"/>
    <property type="match status" value="1"/>
</dbReference>
<gene>
    <name evidence="13" type="ORF">BC781_106281</name>
</gene>
<keyword evidence="2 8" id="KW-0813">Transport</keyword>
<feature type="chain" id="PRO_5016403549" evidence="10">
    <location>
        <begin position="27"/>
        <end position="806"/>
    </location>
</feature>
<evidence type="ECO:0000256" key="5">
    <source>
        <dbReference type="ARBA" id="ARBA00023077"/>
    </source>
</evidence>
<feature type="domain" description="TonB-dependent receptor plug" evidence="12">
    <location>
        <begin position="156"/>
        <end position="243"/>
    </location>
</feature>
<dbReference type="SUPFAM" id="SSF56935">
    <property type="entry name" value="Porins"/>
    <property type="match status" value="1"/>
</dbReference>
<evidence type="ECO:0000256" key="2">
    <source>
        <dbReference type="ARBA" id="ARBA00022448"/>
    </source>
</evidence>
<dbReference type="GO" id="GO:0009279">
    <property type="term" value="C:cell outer membrane"/>
    <property type="evidence" value="ECO:0007669"/>
    <property type="project" value="UniProtKB-SubCell"/>
</dbReference>
<sequence length="806" mass="91014">MSSFLRRFFQLGICTLLCFQLFSASAQDVRIYGYVKRHNSNEKIADAAVFVKGTSIKVITDKKGFFQLPSLPLGQTYIISVFKLGMQTSSKEVTPQTSKLKLDLTLQDFEELLEEVSVNGLDESSEIARLNEVEGTAIYAAKKSEVILLKNLTANLATNNSRQVYNKVPGLNIWESDGAGIQLGIGGRGLSPNRTSNFNTRQNGYDIAADALGYPESYYTPPLEAVERIQVVRGAASLQYGTQFGGMLNFRMKKGNSEKPFEIVSRQTVGSFGLFNSFNSVGGQTGKLNYYTAYQYKTGDGWRPNSEFDVNTLYSAFNYQFTEKFKVGLDFTHMDYLAKQPGGLTDIQFETDPRASTTDKNWFKVDWNILALNAEYRFSPRSRFEMRAFGLYAGRDALGINQRSEFPETDPRLLVSDKFRNIGTELRYIQHYDLLGKSSVFLVGTRLYRGFDLKQQGNASNGFDADFSFTDESSLLSDHDFYIHNYAGFIENIINLSDKFSITPGVRFEWIGTEGIGYFQEEKTIGVDDLGFPITGMVDVEDNISKYRPIFLAGIGLSYKPKEGMEVYANFSQNYRAITFSDLRVLNTNVRIDPDLQDERGYSADLGLRGRNDFLNYDLSAFYLKYNNKIGLAVPSNPIRTNIADAFTTGIEAFGELNALYFIDPQWESRLNIFANISFIHGQYISEENTYDGNMVELVPPFNLKTGFSFQKGGFAASWQYSFVDKQYTDAFNTEEPLADAVYGPIPSYQVMDLSLKYNYKWFTVESGVNNLTNEMYFTRRATGYPGPGIIPSDGRNYYLTLQVKL</sequence>
<keyword evidence="14" id="KW-1185">Reference proteome</keyword>
<evidence type="ECO:0000259" key="11">
    <source>
        <dbReference type="Pfam" id="PF00593"/>
    </source>
</evidence>
<evidence type="ECO:0000313" key="13">
    <source>
        <dbReference type="EMBL" id="PWJ39380.1"/>
    </source>
</evidence>
<keyword evidence="3 8" id="KW-1134">Transmembrane beta strand</keyword>
<keyword evidence="6 8" id="KW-0472">Membrane</keyword>
<dbReference type="Gene3D" id="2.170.130.10">
    <property type="entry name" value="TonB-dependent receptor, plug domain"/>
    <property type="match status" value="1"/>
</dbReference>
<reference evidence="13 14" key="1">
    <citation type="submission" date="2018-03" db="EMBL/GenBank/DDBJ databases">
        <title>Genomic Encyclopedia of Archaeal and Bacterial Type Strains, Phase II (KMG-II): from individual species to whole genera.</title>
        <authorList>
            <person name="Goeker M."/>
        </authorList>
    </citation>
    <scope>NUCLEOTIDE SEQUENCE [LARGE SCALE GENOMIC DNA]</scope>
    <source>
        <strain evidence="13 14">DSM 28229</strain>
    </source>
</reference>
<dbReference type="InterPro" id="IPR008969">
    <property type="entry name" value="CarboxyPept-like_regulatory"/>
</dbReference>
<dbReference type="PANTHER" id="PTHR30442">
    <property type="entry name" value="IRON III DICITRATE TRANSPORT PROTEIN FECA"/>
    <property type="match status" value="1"/>
</dbReference>
<dbReference type="InterPro" id="IPR000531">
    <property type="entry name" value="Beta-barrel_TonB"/>
</dbReference>
<dbReference type="Pfam" id="PF07715">
    <property type="entry name" value="Plug"/>
    <property type="match status" value="1"/>
</dbReference>
<feature type="domain" description="TonB-dependent receptor-like beta-barrel" evidence="11">
    <location>
        <begin position="350"/>
        <end position="772"/>
    </location>
</feature>
<dbReference type="PROSITE" id="PS52016">
    <property type="entry name" value="TONB_DEPENDENT_REC_3"/>
    <property type="match status" value="1"/>
</dbReference>
<keyword evidence="5 9" id="KW-0798">TonB box</keyword>
<dbReference type="EMBL" id="QGDO01000006">
    <property type="protein sequence ID" value="PWJ39380.1"/>
    <property type="molecule type" value="Genomic_DNA"/>
</dbReference>
<accession>A0A315Z873</accession>
<dbReference type="Gene3D" id="2.60.40.1120">
    <property type="entry name" value="Carboxypeptidase-like, regulatory domain"/>
    <property type="match status" value="1"/>
</dbReference>
<evidence type="ECO:0000256" key="9">
    <source>
        <dbReference type="RuleBase" id="RU003357"/>
    </source>
</evidence>
<dbReference type="PANTHER" id="PTHR30442:SF0">
    <property type="entry name" value="FE(3+) DICITRATE TRANSPORT PROTEIN FECA"/>
    <property type="match status" value="1"/>
</dbReference>
<evidence type="ECO:0000256" key="4">
    <source>
        <dbReference type="ARBA" id="ARBA00022692"/>
    </source>
</evidence>
<dbReference type="Proteomes" id="UP000245535">
    <property type="component" value="Unassembled WGS sequence"/>
</dbReference>
<evidence type="ECO:0000313" key="14">
    <source>
        <dbReference type="Proteomes" id="UP000245535"/>
    </source>
</evidence>
<evidence type="ECO:0000256" key="7">
    <source>
        <dbReference type="ARBA" id="ARBA00023237"/>
    </source>
</evidence>
<keyword evidence="10" id="KW-0732">Signal</keyword>
<evidence type="ECO:0000256" key="8">
    <source>
        <dbReference type="PROSITE-ProRule" id="PRU01360"/>
    </source>
</evidence>
<dbReference type="SUPFAM" id="SSF49464">
    <property type="entry name" value="Carboxypeptidase regulatory domain-like"/>
    <property type="match status" value="1"/>
</dbReference>
<dbReference type="AlphaFoldDB" id="A0A315Z873"/>
<comment type="caution">
    <text evidence="13">The sequence shown here is derived from an EMBL/GenBank/DDBJ whole genome shotgun (WGS) entry which is preliminary data.</text>
</comment>
<keyword evidence="4 8" id="KW-0812">Transmembrane</keyword>
<evidence type="ECO:0000256" key="10">
    <source>
        <dbReference type="SAM" id="SignalP"/>
    </source>
</evidence>
<dbReference type="Pfam" id="PF13715">
    <property type="entry name" value="CarbopepD_reg_2"/>
    <property type="match status" value="1"/>
</dbReference>
<dbReference type="InterPro" id="IPR012910">
    <property type="entry name" value="Plug_dom"/>
</dbReference>
<keyword evidence="7 8" id="KW-0998">Cell outer membrane</keyword>
<dbReference type="InterPro" id="IPR037066">
    <property type="entry name" value="Plug_dom_sf"/>
</dbReference>
<dbReference type="GO" id="GO:0033214">
    <property type="term" value="P:siderophore-iron import into cell"/>
    <property type="evidence" value="ECO:0007669"/>
    <property type="project" value="TreeGrafter"/>
</dbReference>
<protein>
    <submittedName>
        <fullName evidence="13">Fe(3+) dicitrate transport protein</fullName>
    </submittedName>
</protein>
<evidence type="ECO:0000256" key="6">
    <source>
        <dbReference type="ARBA" id="ARBA00023136"/>
    </source>
</evidence>